<sequence length="111" mass="11982">MCAVPFYCATWEHYFTNTLILPAVNGPTEGLMLIYVAHIFTSIVGSEWWAQDFGTSILLLSWVPIINANGTDKFTTTMSHVHVASWGRKILEAGPPGGICVTSSGLGPCPP</sequence>
<dbReference type="PANTHER" id="PTHR10414">
    <property type="entry name" value="ETHANOLAMINEPHOSPHOTRANSFERASE"/>
    <property type="match status" value="1"/>
</dbReference>
<comment type="similarity">
    <text evidence="2">Belongs to the CDP-alcohol phosphatidyltransferase class-I family.</text>
</comment>
<keyword evidence="5" id="KW-1185">Reference proteome</keyword>
<organism evidence="4 5">
    <name type="scientific">Artemisia annua</name>
    <name type="common">Sweet wormwood</name>
    <dbReference type="NCBI Taxonomy" id="35608"/>
    <lineage>
        <taxon>Eukaryota</taxon>
        <taxon>Viridiplantae</taxon>
        <taxon>Streptophyta</taxon>
        <taxon>Embryophyta</taxon>
        <taxon>Tracheophyta</taxon>
        <taxon>Spermatophyta</taxon>
        <taxon>Magnoliopsida</taxon>
        <taxon>eudicotyledons</taxon>
        <taxon>Gunneridae</taxon>
        <taxon>Pentapetalae</taxon>
        <taxon>asterids</taxon>
        <taxon>campanulids</taxon>
        <taxon>Asterales</taxon>
        <taxon>Asteraceae</taxon>
        <taxon>Asteroideae</taxon>
        <taxon>Anthemideae</taxon>
        <taxon>Artemisiinae</taxon>
        <taxon>Artemisia</taxon>
    </lineage>
</organism>
<name>A0A2U1KH24_ARTAN</name>
<comment type="subcellular location">
    <subcellularLocation>
        <location evidence="1">Membrane</location>
    </subcellularLocation>
</comment>
<keyword evidence="3" id="KW-0472">Membrane</keyword>
<comment type="caution">
    <text evidence="4">The sequence shown here is derived from an EMBL/GenBank/DDBJ whole genome shotgun (WGS) entry which is preliminary data.</text>
</comment>
<dbReference type="GO" id="GO:0016020">
    <property type="term" value="C:membrane"/>
    <property type="evidence" value="ECO:0007669"/>
    <property type="project" value="UniProtKB-SubCell"/>
</dbReference>
<reference evidence="4 5" key="1">
    <citation type="journal article" date="2018" name="Mol. Plant">
        <title>The genome of Artemisia annua provides insight into the evolution of Asteraceae family and artemisinin biosynthesis.</title>
        <authorList>
            <person name="Shen Q."/>
            <person name="Zhang L."/>
            <person name="Liao Z."/>
            <person name="Wang S."/>
            <person name="Yan T."/>
            <person name="Shi P."/>
            <person name="Liu M."/>
            <person name="Fu X."/>
            <person name="Pan Q."/>
            <person name="Wang Y."/>
            <person name="Lv Z."/>
            <person name="Lu X."/>
            <person name="Zhang F."/>
            <person name="Jiang W."/>
            <person name="Ma Y."/>
            <person name="Chen M."/>
            <person name="Hao X."/>
            <person name="Li L."/>
            <person name="Tang Y."/>
            <person name="Lv G."/>
            <person name="Zhou Y."/>
            <person name="Sun X."/>
            <person name="Brodelius P.E."/>
            <person name="Rose J.K.C."/>
            <person name="Tang K."/>
        </authorList>
    </citation>
    <scope>NUCLEOTIDE SEQUENCE [LARGE SCALE GENOMIC DNA]</scope>
    <source>
        <strain evidence="5">cv. Huhao1</strain>
        <tissue evidence="4">Leaf</tissue>
    </source>
</reference>
<proteinExistence type="inferred from homology"/>
<dbReference type="EMBL" id="PKPP01018850">
    <property type="protein sequence ID" value="PWA36066.1"/>
    <property type="molecule type" value="Genomic_DNA"/>
</dbReference>
<accession>A0A2U1KH24</accession>
<evidence type="ECO:0000256" key="2">
    <source>
        <dbReference type="ARBA" id="ARBA00010441"/>
    </source>
</evidence>
<dbReference type="OrthoDB" id="196717at2759"/>
<dbReference type="GO" id="GO:0008610">
    <property type="term" value="P:lipid biosynthetic process"/>
    <property type="evidence" value="ECO:0007669"/>
    <property type="project" value="UniProtKB-ARBA"/>
</dbReference>
<gene>
    <name evidence="4" type="ORF">CTI12_AA603490</name>
</gene>
<dbReference type="PANTHER" id="PTHR10414:SF37">
    <property type="entry name" value="BB IN A BOXCAR, ISOFORM C"/>
    <property type="match status" value="1"/>
</dbReference>
<dbReference type="AlphaFoldDB" id="A0A2U1KH24"/>
<evidence type="ECO:0000313" key="5">
    <source>
        <dbReference type="Proteomes" id="UP000245207"/>
    </source>
</evidence>
<protein>
    <submittedName>
        <fullName evidence="4">Uncharacterized protein</fullName>
    </submittedName>
</protein>
<evidence type="ECO:0000256" key="3">
    <source>
        <dbReference type="ARBA" id="ARBA00023136"/>
    </source>
</evidence>
<dbReference type="STRING" id="35608.A0A2U1KH24"/>
<dbReference type="InterPro" id="IPR014472">
    <property type="entry name" value="CHOPT"/>
</dbReference>
<dbReference type="Proteomes" id="UP000245207">
    <property type="component" value="Unassembled WGS sequence"/>
</dbReference>
<evidence type="ECO:0000313" key="4">
    <source>
        <dbReference type="EMBL" id="PWA36066.1"/>
    </source>
</evidence>
<evidence type="ECO:0000256" key="1">
    <source>
        <dbReference type="ARBA" id="ARBA00004370"/>
    </source>
</evidence>